<dbReference type="InterPro" id="IPR001451">
    <property type="entry name" value="Hexapep"/>
</dbReference>
<dbReference type="PANTHER" id="PTHR43300:SF11">
    <property type="entry name" value="ACETYLTRANSFERASE RV3034C-RELATED"/>
    <property type="match status" value="1"/>
</dbReference>
<dbReference type="CDD" id="cd03349">
    <property type="entry name" value="LbH_XAT"/>
    <property type="match status" value="1"/>
</dbReference>
<dbReference type="NCBIfam" id="TIGR03308">
    <property type="entry name" value="phn_thr-fam"/>
    <property type="match status" value="1"/>
</dbReference>
<dbReference type="PANTHER" id="PTHR43300">
    <property type="entry name" value="ACETYLTRANSFERASE"/>
    <property type="match status" value="1"/>
</dbReference>
<keyword evidence="2" id="KW-0677">Repeat</keyword>
<keyword evidence="1 3" id="KW-0808">Transferase</keyword>
<dbReference type="InterPro" id="IPR050179">
    <property type="entry name" value="Trans_hexapeptide_repeat"/>
</dbReference>
<sequence length="203" mass="23025">MKRLHETPLIGERSQLIETKLGPFSEVGPYNTLEYVELGDYSYTGPYCIVQHARIGKFSNIAAMVRIGPTAHPVERPTLHHITYRRRLYGVGEKDDEAFFSWRRAQVATIGHDTWIGHGAIIMPGVTVGNGAVVGSGAIVTRDVAPYTVVVGVPARPLRMRFSEEIVEALERIRWWDWPHDRIRERIDDLAGNVETFVERYDV</sequence>
<evidence type="ECO:0000256" key="1">
    <source>
        <dbReference type="ARBA" id="ARBA00022679"/>
    </source>
</evidence>
<dbReference type="AlphaFoldDB" id="A0A2R6Y293"/>
<dbReference type="Gene3D" id="2.160.10.10">
    <property type="entry name" value="Hexapeptide repeat proteins"/>
    <property type="match status" value="1"/>
</dbReference>
<gene>
    <name evidence="3" type="ORF">BSOLF_2612</name>
</gene>
<evidence type="ECO:0000313" key="3">
    <source>
        <dbReference type="EMBL" id="PTQ56810.1"/>
    </source>
</evidence>
<protein>
    <submittedName>
        <fullName evidence="3">Chloramphenicol acetyltransferase</fullName>
    </submittedName>
</protein>
<proteinExistence type="predicted"/>
<comment type="caution">
    <text evidence="3">The sequence shown here is derived from an EMBL/GenBank/DDBJ whole genome shotgun (WGS) entry which is preliminary data.</text>
</comment>
<dbReference type="EMBL" id="PEBX01000018">
    <property type="protein sequence ID" value="PTQ56810.1"/>
    <property type="molecule type" value="Genomic_DNA"/>
</dbReference>
<dbReference type="Proteomes" id="UP000244338">
    <property type="component" value="Unassembled WGS sequence"/>
</dbReference>
<evidence type="ECO:0000256" key="2">
    <source>
        <dbReference type="ARBA" id="ARBA00022737"/>
    </source>
</evidence>
<dbReference type="InterPro" id="IPR011004">
    <property type="entry name" value="Trimer_LpxA-like_sf"/>
</dbReference>
<reference evidence="4" key="1">
    <citation type="journal article" date="2018" name="Sci. Rep.">
        <title>Lignite coal burning seam in the remote Altai Mountains harbors a hydrogen-driven thermophilic microbial community.</title>
        <authorList>
            <person name="Kadnikov V.V."/>
            <person name="Mardanov A.V."/>
            <person name="Ivasenko D.A."/>
            <person name="Antsiferov D.V."/>
            <person name="Beletsky A.V."/>
            <person name="Karnachuk O.V."/>
            <person name="Ravin N.V."/>
        </authorList>
    </citation>
    <scope>NUCLEOTIDE SEQUENCE [LARGE SCALE GENOMIC DNA]</scope>
</reference>
<evidence type="ECO:0000313" key="4">
    <source>
        <dbReference type="Proteomes" id="UP000244338"/>
    </source>
</evidence>
<accession>A0A2R6Y293</accession>
<organism evidence="3 4">
    <name type="scientific">Candidatus Carbonibacillus altaicus</name>
    <dbReference type="NCBI Taxonomy" id="2163959"/>
    <lineage>
        <taxon>Bacteria</taxon>
        <taxon>Bacillati</taxon>
        <taxon>Bacillota</taxon>
        <taxon>Bacilli</taxon>
        <taxon>Bacillales</taxon>
        <taxon>Candidatus Carbonibacillus</taxon>
    </lineage>
</organism>
<dbReference type="InterPro" id="IPR017694">
    <property type="entry name" value="Phosphonate_tfrase_rpt"/>
</dbReference>
<dbReference type="InterPro" id="IPR018357">
    <property type="entry name" value="Hexapep_transf_CS"/>
</dbReference>
<dbReference type="Pfam" id="PF00132">
    <property type="entry name" value="Hexapep"/>
    <property type="match status" value="1"/>
</dbReference>
<dbReference type="GO" id="GO:0016740">
    <property type="term" value="F:transferase activity"/>
    <property type="evidence" value="ECO:0007669"/>
    <property type="project" value="UniProtKB-KW"/>
</dbReference>
<dbReference type="PROSITE" id="PS00101">
    <property type="entry name" value="HEXAPEP_TRANSFERASES"/>
    <property type="match status" value="1"/>
</dbReference>
<name>A0A2R6Y293_9BACL</name>
<dbReference type="SUPFAM" id="SSF51161">
    <property type="entry name" value="Trimeric LpxA-like enzymes"/>
    <property type="match status" value="1"/>
</dbReference>